<dbReference type="RefSeq" id="WP_344626208.1">
    <property type="nucleotide sequence ID" value="NZ_BAAALD010000061.1"/>
</dbReference>
<evidence type="ECO:0008006" key="4">
    <source>
        <dbReference type="Google" id="ProtNLM"/>
    </source>
</evidence>
<feature type="transmembrane region" description="Helical" evidence="1">
    <location>
        <begin position="12"/>
        <end position="29"/>
    </location>
</feature>
<gene>
    <name evidence="2" type="ORF">GCM10009663_53150</name>
</gene>
<name>A0ABN1TVG5_9ACTN</name>
<keyword evidence="3" id="KW-1185">Reference proteome</keyword>
<protein>
    <recommendedName>
        <fullName evidence="4">DUF304 domain-containing protein</fullName>
    </recommendedName>
</protein>
<keyword evidence="1" id="KW-0812">Transmembrane</keyword>
<feature type="transmembrane region" description="Helical" evidence="1">
    <location>
        <begin position="35"/>
        <end position="52"/>
    </location>
</feature>
<evidence type="ECO:0000313" key="2">
    <source>
        <dbReference type="EMBL" id="GAA1104233.1"/>
    </source>
</evidence>
<dbReference type="Proteomes" id="UP001499987">
    <property type="component" value="Unassembled WGS sequence"/>
</dbReference>
<sequence length="135" mass="14050">MELSPSGVNRVANAVLGLVPSIGGLVYAVEAAGGLSRLVAGVVVVGGAVLGVRGYRLGVTCRGGHLTVRGYLWTRVIPRQYVVGITGFPAVRWRPPAGRMRWTPISAFVASRGETSGAAAAKADAVARLRRWAGQ</sequence>
<accession>A0ABN1TVG5</accession>
<evidence type="ECO:0000256" key="1">
    <source>
        <dbReference type="SAM" id="Phobius"/>
    </source>
</evidence>
<evidence type="ECO:0000313" key="3">
    <source>
        <dbReference type="Proteomes" id="UP001499987"/>
    </source>
</evidence>
<proteinExistence type="predicted"/>
<dbReference type="EMBL" id="BAAALD010000061">
    <property type="protein sequence ID" value="GAA1104233.1"/>
    <property type="molecule type" value="Genomic_DNA"/>
</dbReference>
<comment type="caution">
    <text evidence="2">The sequence shown here is derived from an EMBL/GenBank/DDBJ whole genome shotgun (WGS) entry which is preliminary data.</text>
</comment>
<reference evidence="2 3" key="1">
    <citation type="journal article" date="2019" name="Int. J. Syst. Evol. Microbiol.">
        <title>The Global Catalogue of Microorganisms (GCM) 10K type strain sequencing project: providing services to taxonomists for standard genome sequencing and annotation.</title>
        <authorList>
            <consortium name="The Broad Institute Genomics Platform"/>
            <consortium name="The Broad Institute Genome Sequencing Center for Infectious Disease"/>
            <person name="Wu L."/>
            <person name="Ma J."/>
        </authorList>
    </citation>
    <scope>NUCLEOTIDE SEQUENCE [LARGE SCALE GENOMIC DNA]</scope>
    <source>
        <strain evidence="2 3">JCM 13002</strain>
    </source>
</reference>
<organism evidence="2 3">
    <name type="scientific">Kitasatospora arboriphila</name>
    <dbReference type="NCBI Taxonomy" id="258052"/>
    <lineage>
        <taxon>Bacteria</taxon>
        <taxon>Bacillati</taxon>
        <taxon>Actinomycetota</taxon>
        <taxon>Actinomycetes</taxon>
        <taxon>Kitasatosporales</taxon>
        <taxon>Streptomycetaceae</taxon>
        <taxon>Kitasatospora</taxon>
    </lineage>
</organism>
<keyword evidence="1" id="KW-1133">Transmembrane helix</keyword>
<keyword evidence="1" id="KW-0472">Membrane</keyword>